<organism evidence="1 2">
    <name type="scientific">Penicillium patulum</name>
    <name type="common">Penicillium griseofulvum</name>
    <dbReference type="NCBI Taxonomy" id="5078"/>
    <lineage>
        <taxon>Eukaryota</taxon>
        <taxon>Fungi</taxon>
        <taxon>Dikarya</taxon>
        <taxon>Ascomycota</taxon>
        <taxon>Pezizomycotina</taxon>
        <taxon>Eurotiomycetes</taxon>
        <taxon>Eurotiomycetidae</taxon>
        <taxon>Eurotiales</taxon>
        <taxon>Aspergillaceae</taxon>
        <taxon>Penicillium</taxon>
    </lineage>
</organism>
<sequence>MSNPEDYTVGWICAITTEYVAAQAFLDERHDGPAYLPPHSKTDYTLGSVGKHNVVIAVLPMGEYGTSSAARVAEDMMHSFPNIRIGLMVGIGGGAPSQKHDIRLGDVVVSIPRNGQGGVLQYDFGKTIQGQAFQATGVLDQPPTVLRAVVNGLEARYEIEGNQLDNTVHKILQKKKRLQKKYQRPDLASDRLYQSQVVHPDGESTCDLCYREDLSCLVPRSPRTEDDDNPAIHYGLIASANQLMKDALIRDRLAAEKDVLCFEMEAAGLMNNFPCLVIRGICDYADSHKNKAWQGYAAMVAAAYAKDLLYRIAPQQVEQEARIVNVLKEGDHYTKITFGSYNSGFQVGVNESPITVTFGAK</sequence>
<dbReference type="AlphaFoldDB" id="A0A135L9H7"/>
<evidence type="ECO:0000313" key="2">
    <source>
        <dbReference type="Proteomes" id="UP000070168"/>
    </source>
</evidence>
<dbReference type="PANTHER" id="PTHR46082">
    <property type="entry name" value="ATP/GTP-BINDING PROTEIN-RELATED"/>
    <property type="match status" value="1"/>
</dbReference>
<dbReference type="InterPro" id="IPR035994">
    <property type="entry name" value="Nucleoside_phosphorylase_sf"/>
</dbReference>
<dbReference type="GO" id="GO:0003824">
    <property type="term" value="F:catalytic activity"/>
    <property type="evidence" value="ECO:0007669"/>
    <property type="project" value="InterPro"/>
</dbReference>
<dbReference type="InterPro" id="IPR053137">
    <property type="entry name" value="NLR-like"/>
</dbReference>
<dbReference type="GO" id="GO:0009116">
    <property type="term" value="P:nucleoside metabolic process"/>
    <property type="evidence" value="ECO:0007669"/>
    <property type="project" value="InterPro"/>
</dbReference>
<dbReference type="Gene3D" id="3.40.50.1580">
    <property type="entry name" value="Nucleoside phosphorylase domain"/>
    <property type="match status" value="1"/>
</dbReference>
<keyword evidence="2" id="KW-1185">Reference proteome</keyword>
<dbReference type="RefSeq" id="XP_040644164.1">
    <property type="nucleotide sequence ID" value="XM_040791108.1"/>
</dbReference>
<dbReference type="GeneID" id="63706408"/>
<dbReference type="EMBL" id="LHQR01000070">
    <property type="protein sequence ID" value="KXG45628.1"/>
    <property type="molecule type" value="Genomic_DNA"/>
</dbReference>
<dbReference type="SUPFAM" id="SSF53167">
    <property type="entry name" value="Purine and uridine phosphorylases"/>
    <property type="match status" value="1"/>
</dbReference>
<protein>
    <submittedName>
        <fullName evidence="1">Uncharacterized protein</fullName>
    </submittedName>
</protein>
<proteinExistence type="predicted"/>
<name>A0A135L9H7_PENPA</name>
<evidence type="ECO:0000313" key="1">
    <source>
        <dbReference type="EMBL" id="KXG45628.1"/>
    </source>
</evidence>
<dbReference type="PANTHER" id="PTHR46082:SF11">
    <property type="entry name" value="AAA+ ATPASE DOMAIN-CONTAINING PROTEIN-RELATED"/>
    <property type="match status" value="1"/>
</dbReference>
<reference evidence="1 2" key="1">
    <citation type="journal article" date="2016" name="BMC Genomics">
        <title>Genome sequencing and secondary metabolism of the postharvest pathogen Penicillium griseofulvum.</title>
        <authorList>
            <person name="Banani H."/>
            <person name="Marcet-Houben M."/>
            <person name="Ballester A.R."/>
            <person name="Abbruscato P."/>
            <person name="Gonzalez-Candelas L."/>
            <person name="Gabaldon T."/>
            <person name="Spadaro D."/>
        </authorList>
    </citation>
    <scope>NUCLEOTIDE SEQUENCE [LARGE SCALE GENOMIC DNA]</scope>
    <source>
        <strain evidence="1 2">PG3</strain>
    </source>
</reference>
<accession>A0A135L9H7</accession>
<dbReference type="OrthoDB" id="1577640at2759"/>
<comment type="caution">
    <text evidence="1">The sequence shown here is derived from an EMBL/GenBank/DDBJ whole genome shotgun (WGS) entry which is preliminary data.</text>
</comment>
<gene>
    <name evidence="1" type="ORF">PGRI_033950</name>
</gene>
<dbReference type="STRING" id="5078.A0A135L9H7"/>
<dbReference type="Proteomes" id="UP000070168">
    <property type="component" value="Unassembled WGS sequence"/>
</dbReference>
<dbReference type="OMA" id="WICAIET"/>